<feature type="coiled-coil region" evidence="1">
    <location>
        <begin position="54"/>
        <end position="81"/>
    </location>
</feature>
<accession>A0A6J7ZUK1</accession>
<dbReference type="InterPro" id="IPR016024">
    <property type="entry name" value="ARM-type_fold"/>
</dbReference>
<feature type="compositionally biased region" description="Polar residues" evidence="2">
    <location>
        <begin position="206"/>
        <end position="218"/>
    </location>
</feature>
<dbReference type="OrthoDB" id="10031548at2759"/>
<proteinExistence type="predicted"/>
<dbReference type="Proteomes" id="UP000507470">
    <property type="component" value="Unassembled WGS sequence"/>
</dbReference>
<gene>
    <name evidence="3" type="ORF">MCOR_612</name>
</gene>
<dbReference type="InterPro" id="IPR011989">
    <property type="entry name" value="ARM-like"/>
</dbReference>
<dbReference type="InterPro" id="IPR052873">
    <property type="entry name" value="HEATR9"/>
</dbReference>
<dbReference type="SUPFAM" id="SSF48371">
    <property type="entry name" value="ARM repeat"/>
    <property type="match status" value="1"/>
</dbReference>
<feature type="region of interest" description="Disordered" evidence="2">
    <location>
        <begin position="1072"/>
        <end position="1096"/>
    </location>
</feature>
<feature type="compositionally biased region" description="Acidic residues" evidence="2">
    <location>
        <begin position="313"/>
        <end position="329"/>
    </location>
</feature>
<sequence>MSMYSTRPTTIRSGITLKPKYNVQHCSDKHTEEQKDIVRNAQAELHTIITALEVVKSDQEVDRLREDCVKIKEKVDKALLTLKILYKINAELQYARADVRNGEGELITIARKRVKWLEDRMATLCGKNKRQGQTGLRQSHKTYTTAVTFRSDSEDFSEQRLPPISQRPGYSDDEGPSSLYTPSISGSEDLQELQRGQRGMMDTPMSEASSEVPTTTAYKQVEEESDESDIESSTKKGSSTSSSERKDTSSGQSEAGDQLGELPSVFQKKIYTDKFSPTNCNNSYSSELPYSFNVSKNKLPLLSQRSMLRHQEEDEEEEEDEDEEEEKEDDDKAQGQEEVQPDKVKGQEQEAVGEQEETQEKSGAEKQEKTFLTEVSAVTNKSRVTIVTPTREDTRQVKIYKQKKFKPAFLRDVEEENRDVVLEYWQSEHHRFEYGEHYDVMLQLDPLSYHQMPLAVPGSFLQKYEKEFEGLPWRKLEKHEIDVSTVYKGDLDKLAKRVYRMYDKVYQATMLSVKPSKVEPERTRSQSLIFQSREMMSKESTMVGSTRMQTAATSCLPSEISRMMSVQPAIPIKMPKRLLNNRKSPPIVYYPKPIPPPDVLPLTRTTRGKEYPRLAESFTDPDPVKRKPAIRVCDQGKLAQETRLTLYKEKVKGRRKGPSTTEKKFRLMLQQEQSVVSTPKSDRARSRPLVVRMDTKMSQEEESKEIIDDISSEASSWNKLKPKSQEYAGLKWERVKHLGLLRCGDATVIYALKERMKLDEEQRVRYEAAKSLILVGWWEEEVIQVILKYLVIGNTEVRLDLISTMIDGKNVQYVNKSINTFPELVKVLSHFCCNPDPDDQISFEASVLLGRLCVSDENARFKLKQSLEFSNDTHVKAKSLEILVKQLNVTDNDIVQSTLKMLSTSSVWKHRCLAADLLITLGQIHVFAETKEDDVYTILERRLWDDPTVDVRLSSAKALAALGMFSKACEKTEKNLEDPDEDTRSQAVISVGTLGMKNERIIRILLEMLELDSSDYVRLMVVRTFVTLKLTDKRVMRALRERERADGPLSRESKKAIKALESLVSLGSPVLGRKSYTPSRRAGSSQGQSRLVQSVA</sequence>
<evidence type="ECO:0000313" key="3">
    <source>
        <dbReference type="EMBL" id="CAC5356467.1"/>
    </source>
</evidence>
<dbReference type="AlphaFoldDB" id="A0A6J7ZUK1"/>
<feature type="region of interest" description="Disordered" evidence="2">
    <location>
        <begin position="274"/>
        <end position="370"/>
    </location>
</feature>
<feature type="compositionally biased region" description="Basic and acidic residues" evidence="2">
    <location>
        <begin position="330"/>
        <end position="348"/>
    </location>
</feature>
<evidence type="ECO:0000256" key="2">
    <source>
        <dbReference type="SAM" id="MobiDB-lite"/>
    </source>
</evidence>
<keyword evidence="4" id="KW-1185">Reference proteome</keyword>
<evidence type="ECO:0000313" key="4">
    <source>
        <dbReference type="Proteomes" id="UP000507470"/>
    </source>
</evidence>
<organism evidence="3 4">
    <name type="scientific">Mytilus coruscus</name>
    <name type="common">Sea mussel</name>
    <dbReference type="NCBI Taxonomy" id="42192"/>
    <lineage>
        <taxon>Eukaryota</taxon>
        <taxon>Metazoa</taxon>
        <taxon>Spiralia</taxon>
        <taxon>Lophotrochozoa</taxon>
        <taxon>Mollusca</taxon>
        <taxon>Bivalvia</taxon>
        <taxon>Autobranchia</taxon>
        <taxon>Pteriomorphia</taxon>
        <taxon>Mytilida</taxon>
        <taxon>Mytiloidea</taxon>
        <taxon>Mytilidae</taxon>
        <taxon>Mytilinae</taxon>
        <taxon>Mytilus</taxon>
    </lineage>
</organism>
<dbReference type="PANTHER" id="PTHR38323:SF1">
    <property type="entry name" value="PROTEIN HEATR9"/>
    <property type="match status" value="1"/>
</dbReference>
<feature type="compositionally biased region" description="Basic and acidic residues" evidence="2">
    <location>
        <begin position="358"/>
        <end position="370"/>
    </location>
</feature>
<dbReference type="PANTHER" id="PTHR38323">
    <property type="entry name" value="PROTEIN HEATR9"/>
    <property type="match status" value="1"/>
</dbReference>
<evidence type="ECO:0000256" key="1">
    <source>
        <dbReference type="SAM" id="Coils"/>
    </source>
</evidence>
<name>A0A6J7ZUK1_MYTCO</name>
<feature type="compositionally biased region" description="Polar residues" evidence="2">
    <location>
        <begin position="275"/>
        <end position="296"/>
    </location>
</feature>
<dbReference type="Gene3D" id="1.25.10.10">
    <property type="entry name" value="Leucine-rich Repeat Variant"/>
    <property type="match status" value="1"/>
</dbReference>
<feature type="region of interest" description="Disordered" evidence="2">
    <location>
        <begin position="147"/>
        <end position="261"/>
    </location>
</feature>
<feature type="compositionally biased region" description="Low complexity" evidence="2">
    <location>
        <begin position="1079"/>
        <end position="1090"/>
    </location>
</feature>
<protein>
    <recommendedName>
        <fullName evidence="5">HEAT repeat-containing protein 4</fullName>
    </recommendedName>
</protein>
<dbReference type="EMBL" id="CACVKT020000156">
    <property type="protein sequence ID" value="CAC5356467.1"/>
    <property type="molecule type" value="Genomic_DNA"/>
</dbReference>
<reference evidence="3 4" key="1">
    <citation type="submission" date="2020-06" db="EMBL/GenBank/DDBJ databases">
        <authorList>
            <person name="Li R."/>
            <person name="Bekaert M."/>
        </authorList>
    </citation>
    <scope>NUCLEOTIDE SEQUENCE [LARGE SCALE GENOMIC DNA]</scope>
    <source>
        <strain evidence="4">wild</strain>
    </source>
</reference>
<evidence type="ECO:0008006" key="5">
    <source>
        <dbReference type="Google" id="ProtNLM"/>
    </source>
</evidence>
<feature type="compositionally biased region" description="Polar residues" evidence="2">
    <location>
        <begin position="178"/>
        <end position="188"/>
    </location>
</feature>
<keyword evidence="1" id="KW-0175">Coiled coil</keyword>